<keyword evidence="1" id="KW-0472">Membrane</keyword>
<accession>A0A640KGF2</accession>
<keyword evidence="3" id="KW-1185">Reference proteome</keyword>
<feature type="transmembrane region" description="Helical" evidence="1">
    <location>
        <begin position="76"/>
        <end position="94"/>
    </location>
</feature>
<feature type="transmembrane region" description="Helical" evidence="1">
    <location>
        <begin position="42"/>
        <end position="64"/>
    </location>
</feature>
<name>A0A640KGF2_LEITA</name>
<organism evidence="2 3">
    <name type="scientific">Leishmania tarentolae</name>
    <name type="common">Sauroleishmania tarentolae</name>
    <dbReference type="NCBI Taxonomy" id="5689"/>
    <lineage>
        <taxon>Eukaryota</taxon>
        <taxon>Discoba</taxon>
        <taxon>Euglenozoa</taxon>
        <taxon>Kinetoplastea</taxon>
        <taxon>Metakinetoplastina</taxon>
        <taxon>Trypanosomatida</taxon>
        <taxon>Trypanosomatidae</taxon>
        <taxon>Leishmaniinae</taxon>
        <taxon>Leishmania</taxon>
        <taxon>lizard Leishmania</taxon>
    </lineage>
</organism>
<reference evidence="2" key="1">
    <citation type="submission" date="2019-11" db="EMBL/GenBank/DDBJ databases">
        <title>Leishmania tarentolae CDS.</title>
        <authorList>
            <person name="Goto Y."/>
            <person name="Yamagishi J."/>
        </authorList>
    </citation>
    <scope>NUCLEOTIDE SEQUENCE [LARGE SCALE GENOMIC DNA]</scope>
    <source>
        <strain evidence="2">Parrot Tar II</strain>
    </source>
</reference>
<sequence length="197" mass="22052">MTTTITTSIHIRAHDGPPHLLFLPSPLLRLLWLYTPPQPCNVLSTATTLLSLSALFCCTLSSLCRACFTTLFRTSTYFICCYVFAIPFLLHLSHGQPQRQVSNLGLQSQGVLHLLLGETLKAMDASYPSHWHRDRCRWCGCLGSAHGCFRRCSEHRCRCGNLLGWRCDGGEDVADHLQEPHLVNCIQLQDGRIDSDG</sequence>
<comment type="caution">
    <text evidence="2">The sequence shown here is derived from an EMBL/GenBank/DDBJ whole genome shotgun (WGS) entry which is preliminary data.</text>
</comment>
<evidence type="ECO:0000313" key="2">
    <source>
        <dbReference type="EMBL" id="GET86807.1"/>
    </source>
</evidence>
<proteinExistence type="predicted"/>
<dbReference type="Proteomes" id="UP000419144">
    <property type="component" value="Unassembled WGS sequence"/>
</dbReference>
<gene>
    <name evidence="2" type="ORF">LtaPh_1207251</name>
</gene>
<evidence type="ECO:0000313" key="3">
    <source>
        <dbReference type="Proteomes" id="UP000419144"/>
    </source>
</evidence>
<dbReference type="AlphaFoldDB" id="A0A640KGF2"/>
<dbReference type="EMBL" id="BLBS01000014">
    <property type="protein sequence ID" value="GET86807.1"/>
    <property type="molecule type" value="Genomic_DNA"/>
</dbReference>
<keyword evidence="1" id="KW-1133">Transmembrane helix</keyword>
<keyword evidence="1" id="KW-0812">Transmembrane</keyword>
<protein>
    <submittedName>
        <fullName evidence="2">Uncharacterized protein</fullName>
    </submittedName>
</protein>
<dbReference type="VEuPathDB" id="TriTrypDB:LtaPh_1207251"/>
<evidence type="ECO:0000256" key="1">
    <source>
        <dbReference type="SAM" id="Phobius"/>
    </source>
</evidence>